<dbReference type="FunFam" id="3.40.50.300:FF:001447">
    <property type="entry name" value="Ras-related protein Rab-1B"/>
    <property type="match status" value="1"/>
</dbReference>
<dbReference type="PANTHER" id="PTHR47978">
    <property type="match status" value="1"/>
</dbReference>
<dbReference type="OrthoDB" id="63533at2759"/>
<organism evidence="4 5">
    <name type="scientific">Polysphondylium violaceum</name>
    <dbReference type="NCBI Taxonomy" id="133409"/>
    <lineage>
        <taxon>Eukaryota</taxon>
        <taxon>Amoebozoa</taxon>
        <taxon>Evosea</taxon>
        <taxon>Eumycetozoa</taxon>
        <taxon>Dictyostelia</taxon>
        <taxon>Dictyosteliales</taxon>
        <taxon>Dictyosteliaceae</taxon>
        <taxon>Polysphondylium</taxon>
    </lineage>
</organism>
<evidence type="ECO:0000313" key="5">
    <source>
        <dbReference type="Proteomes" id="UP000695562"/>
    </source>
</evidence>
<sequence>MTRYVENTFSENYLETISVDFRIKCFEGLHSTKRLCLQIWNNRSDERYRYFPVDYHKNSDVLFIFFDITNRESFDQLNSSLQQIHHTQEHYQEIYIVGNKIDLESKRMVGREEAKEFAQENGSIYIEISAKDGTNIKETFDEIAKSFFLRKINDEIPLTPIKGPPPLVVSENPRNTCITQ</sequence>
<keyword evidence="2" id="KW-0547">Nucleotide-binding</keyword>
<reference evidence="4" key="1">
    <citation type="submission" date="2020-01" db="EMBL/GenBank/DDBJ databases">
        <title>Development of genomics and gene disruption for Polysphondylium violaceum indicates a role for the polyketide synthase stlB in stalk morphogenesis.</title>
        <authorList>
            <person name="Narita B."/>
            <person name="Kawabe Y."/>
            <person name="Kin K."/>
            <person name="Saito T."/>
            <person name="Gibbs R."/>
            <person name="Kuspa A."/>
            <person name="Muzny D."/>
            <person name="Queller D."/>
            <person name="Richards S."/>
            <person name="Strassman J."/>
            <person name="Sucgang R."/>
            <person name="Worley K."/>
            <person name="Schaap P."/>
        </authorList>
    </citation>
    <scope>NUCLEOTIDE SEQUENCE</scope>
    <source>
        <strain evidence="4">QSvi11</strain>
    </source>
</reference>
<protein>
    <recommendedName>
        <fullName evidence="6">Rab GTPase</fullName>
    </recommendedName>
</protein>
<gene>
    <name evidence="4" type="ORF">CYY_007652</name>
</gene>
<dbReference type="InterPro" id="IPR027417">
    <property type="entry name" value="P-loop_NTPase"/>
</dbReference>
<dbReference type="SMART" id="SM00174">
    <property type="entry name" value="RHO"/>
    <property type="match status" value="1"/>
</dbReference>
<dbReference type="Gene3D" id="3.40.50.300">
    <property type="entry name" value="P-loop containing nucleotide triphosphate hydrolases"/>
    <property type="match status" value="1"/>
</dbReference>
<comment type="caution">
    <text evidence="4">The sequence shown here is derived from an EMBL/GenBank/DDBJ whole genome shotgun (WGS) entry which is preliminary data.</text>
</comment>
<dbReference type="PROSITE" id="PS51421">
    <property type="entry name" value="RAS"/>
    <property type="match status" value="1"/>
</dbReference>
<dbReference type="AlphaFoldDB" id="A0A8J4PQI0"/>
<dbReference type="SMART" id="SM00175">
    <property type="entry name" value="RAB"/>
    <property type="match status" value="1"/>
</dbReference>
<evidence type="ECO:0000256" key="1">
    <source>
        <dbReference type="ARBA" id="ARBA00006270"/>
    </source>
</evidence>
<dbReference type="Pfam" id="PF00071">
    <property type="entry name" value="Ras"/>
    <property type="match status" value="1"/>
</dbReference>
<evidence type="ECO:0000256" key="3">
    <source>
        <dbReference type="ARBA" id="ARBA00023134"/>
    </source>
</evidence>
<dbReference type="EMBL" id="AJWJ01000420">
    <property type="protein sequence ID" value="KAF2071031.1"/>
    <property type="molecule type" value="Genomic_DNA"/>
</dbReference>
<dbReference type="SUPFAM" id="SSF52540">
    <property type="entry name" value="P-loop containing nucleoside triphosphate hydrolases"/>
    <property type="match status" value="1"/>
</dbReference>
<dbReference type="CDD" id="cd00154">
    <property type="entry name" value="Rab"/>
    <property type="match status" value="1"/>
</dbReference>
<proteinExistence type="inferred from homology"/>
<dbReference type="InterPro" id="IPR001806">
    <property type="entry name" value="Small_GTPase"/>
</dbReference>
<dbReference type="SMART" id="SM00173">
    <property type="entry name" value="RAS"/>
    <property type="match status" value="1"/>
</dbReference>
<dbReference type="Proteomes" id="UP000695562">
    <property type="component" value="Unassembled WGS sequence"/>
</dbReference>
<name>A0A8J4PQI0_9MYCE</name>
<accession>A0A8J4PQI0</accession>
<dbReference type="PRINTS" id="PR00449">
    <property type="entry name" value="RASTRNSFRMNG"/>
</dbReference>
<dbReference type="PROSITE" id="PS51419">
    <property type="entry name" value="RAB"/>
    <property type="match status" value="1"/>
</dbReference>
<keyword evidence="5" id="KW-1185">Reference proteome</keyword>
<dbReference type="GO" id="GO:0005525">
    <property type="term" value="F:GTP binding"/>
    <property type="evidence" value="ECO:0007669"/>
    <property type="project" value="UniProtKB-KW"/>
</dbReference>
<comment type="similarity">
    <text evidence="1">Belongs to the small GTPase superfamily. Rab family.</text>
</comment>
<dbReference type="GO" id="GO:0003924">
    <property type="term" value="F:GTPase activity"/>
    <property type="evidence" value="ECO:0007669"/>
    <property type="project" value="InterPro"/>
</dbReference>
<evidence type="ECO:0008006" key="6">
    <source>
        <dbReference type="Google" id="ProtNLM"/>
    </source>
</evidence>
<evidence type="ECO:0000256" key="2">
    <source>
        <dbReference type="ARBA" id="ARBA00022741"/>
    </source>
</evidence>
<keyword evidence="3" id="KW-0342">GTP-binding</keyword>
<evidence type="ECO:0000313" key="4">
    <source>
        <dbReference type="EMBL" id="KAF2071031.1"/>
    </source>
</evidence>